<dbReference type="SMART" id="SM00606">
    <property type="entry name" value="CBD_IV"/>
    <property type="match status" value="1"/>
</dbReference>
<dbReference type="InterPro" id="IPR008979">
    <property type="entry name" value="Galactose-bd-like_sf"/>
</dbReference>
<dbReference type="PROSITE" id="PS51175">
    <property type="entry name" value="CBM6"/>
    <property type="match status" value="1"/>
</dbReference>
<keyword evidence="3 6" id="KW-0378">Hydrolase</keyword>
<dbReference type="InterPro" id="IPR013783">
    <property type="entry name" value="Ig-like_fold"/>
</dbReference>
<dbReference type="InterPro" id="IPR008999">
    <property type="entry name" value="Actin-crosslinking"/>
</dbReference>
<dbReference type="InterPro" id="IPR002772">
    <property type="entry name" value="Glyco_hydro_3_C"/>
</dbReference>
<evidence type="ECO:0000313" key="7">
    <source>
        <dbReference type="Proteomes" id="UP001374803"/>
    </source>
</evidence>
<evidence type="ECO:0000256" key="3">
    <source>
        <dbReference type="ARBA" id="ARBA00022801"/>
    </source>
</evidence>
<dbReference type="Pfam" id="PF14310">
    <property type="entry name" value="Fn3-like"/>
    <property type="match status" value="1"/>
</dbReference>
<dbReference type="InterPro" id="IPR017853">
    <property type="entry name" value="GH"/>
</dbReference>
<dbReference type="InterPro" id="IPR036881">
    <property type="entry name" value="Glyco_hydro_3_C_sf"/>
</dbReference>
<dbReference type="InterPro" id="IPR036962">
    <property type="entry name" value="Glyco_hydro_3_N_sf"/>
</dbReference>
<dbReference type="Gene3D" id="2.60.40.10">
    <property type="entry name" value="Immunoglobulins"/>
    <property type="match status" value="1"/>
</dbReference>
<dbReference type="SUPFAM" id="SSF52279">
    <property type="entry name" value="Beta-D-glucan exohydrolase, C-terminal domain"/>
    <property type="match status" value="1"/>
</dbReference>
<dbReference type="CDD" id="cd23343">
    <property type="entry name" value="beta-trefoil_FSCN_BglX-like"/>
    <property type="match status" value="1"/>
</dbReference>
<organism evidence="6 7">
    <name type="scientific">Pendulispora rubella</name>
    <dbReference type="NCBI Taxonomy" id="2741070"/>
    <lineage>
        <taxon>Bacteria</taxon>
        <taxon>Pseudomonadati</taxon>
        <taxon>Myxococcota</taxon>
        <taxon>Myxococcia</taxon>
        <taxon>Myxococcales</taxon>
        <taxon>Sorangiineae</taxon>
        <taxon>Pendulisporaceae</taxon>
        <taxon>Pendulispora</taxon>
    </lineage>
</organism>
<dbReference type="SMART" id="SM01217">
    <property type="entry name" value="Fn3_like"/>
    <property type="match status" value="1"/>
</dbReference>
<dbReference type="CDD" id="cd04084">
    <property type="entry name" value="CBM6_xylanase-like"/>
    <property type="match status" value="1"/>
</dbReference>
<evidence type="ECO:0000259" key="5">
    <source>
        <dbReference type="PROSITE" id="PS51175"/>
    </source>
</evidence>
<name>A0ABZ2KSR6_9BACT</name>
<dbReference type="Gene3D" id="3.20.20.300">
    <property type="entry name" value="Glycoside hydrolase, family 3, N-terminal domain"/>
    <property type="match status" value="1"/>
</dbReference>
<protein>
    <submittedName>
        <fullName evidence="6">Glycoside hydrolase family 3 C-terminal domain-containing protein</fullName>
    </submittedName>
</protein>
<feature type="signal peptide" evidence="4">
    <location>
        <begin position="1"/>
        <end position="25"/>
    </location>
</feature>
<dbReference type="Gene3D" id="2.60.120.380">
    <property type="match status" value="1"/>
</dbReference>
<keyword evidence="2 4" id="KW-0732">Signal</keyword>
<dbReference type="InterPro" id="IPR005084">
    <property type="entry name" value="CBM6"/>
</dbReference>
<dbReference type="GO" id="GO:0016787">
    <property type="term" value="F:hydrolase activity"/>
    <property type="evidence" value="ECO:0007669"/>
    <property type="project" value="UniProtKB-KW"/>
</dbReference>
<dbReference type="EMBL" id="CP089983">
    <property type="protein sequence ID" value="WXB01562.1"/>
    <property type="molecule type" value="Genomic_DNA"/>
</dbReference>
<evidence type="ECO:0000256" key="2">
    <source>
        <dbReference type="ARBA" id="ARBA00022729"/>
    </source>
</evidence>
<sequence length="992" mass="106443">MFRKLGTRCSGVILLAAVFLPIAQGCSDEPFRDPRVPMDARVQDLMERLTLDEKISLLHQYQPAIPRLGIALFKTGTEALHGVAWSNDYANKGAVVYAKGTVFPQAIGLASTWDLDLMKQVGRVVGREARGFHAMNPSIWGLNLWAPVVNLLRDPRWGRNEEGYSEDPYLTGQMAIAYGRGIQGDDPTYLQAAPTLKHYLAYNNEVDRTTSNASVRPKILHEYDQQAFEIPLRAGAANAVMPAYNLINGRPNTVSPELEKLVRTWSKEEIAIVSDAGAPTNLVASEAYYATRPEAYAAAIKAGLDSFTDNDTDGSIVTGAIKSALEQKLLSEADVDKAVRHLLSLRFRLGEFDSGGPYGNITPAVIDSPEHRALARKAADEQVVLLRNEGNALPLNAAQNRKIAVVGPLANVLYQDWYGGTMPYGITPLQGITERLGAAGANGAVVSSEGVDRIALKNAVTGKYLTASTDAAGAKLREGGTVAGANEELDVFDWGAGICTLRTVANGQYLSLGDGKTLINDARQPSGWFVQQQFKLQAQPDGNYILEYAGNDARQSWFGPNKYAVVGADGTLSIASPTPEGATKFAREVVRHGVEEAVAAATGADTAVVVVGSMPFINGREDNDRTSTALAPAQAALIEAVHAANPHTIVVVENSYPTTGWNAQRAPAILWTTHAGQETGHALADVLFGDTDPSGRLTQTWYASDAELPSIFDYDISKTGMTYQYYKGAPLYAFGYGRSYTSFGYGRARVDRPSAPANGEVHVTIDVTNTGARPGVDIVQLYSRPRASGVAQPLQRLRAFQRVQLAPGETKTVTFSLSVRDLAFWDVSRSKAVVETGDYDLLVGASATDIKSTVSIAVQGESIPPRNLAIPTLAEHFDDYRAVTLVDWSKASGTSVSASAGSWLAYQRSGLSPLAHGFTASVAKPAAGDAHITVRLDDPVNGRTVTTVTVPSTGDKYRYTDVSAAFADGISGTHDVYLVFDGPVLLHSFQLN</sequence>
<dbReference type="SUPFAM" id="SSF50405">
    <property type="entry name" value="Actin-crosslinking proteins"/>
    <property type="match status" value="1"/>
</dbReference>
<evidence type="ECO:0000313" key="6">
    <source>
        <dbReference type="EMBL" id="WXB01562.1"/>
    </source>
</evidence>
<dbReference type="PANTHER" id="PTHR42721:SF3">
    <property type="entry name" value="BETA-D-XYLOSIDASE 5-RELATED"/>
    <property type="match status" value="1"/>
</dbReference>
<dbReference type="Pfam" id="PF01915">
    <property type="entry name" value="Glyco_hydro_3_C"/>
    <property type="match status" value="1"/>
</dbReference>
<comment type="similarity">
    <text evidence="1">Belongs to the glycosyl hydrolase 3 family.</text>
</comment>
<dbReference type="RefSeq" id="WP_394831176.1">
    <property type="nucleotide sequence ID" value="NZ_CP089929.1"/>
</dbReference>
<feature type="domain" description="CBM6" evidence="5">
    <location>
        <begin position="868"/>
        <end position="992"/>
    </location>
</feature>
<dbReference type="SUPFAM" id="SSF51445">
    <property type="entry name" value="(Trans)glycosidases"/>
    <property type="match status" value="1"/>
</dbReference>
<dbReference type="InterPro" id="IPR026891">
    <property type="entry name" value="Fn3-like"/>
</dbReference>
<evidence type="ECO:0000256" key="4">
    <source>
        <dbReference type="SAM" id="SignalP"/>
    </source>
</evidence>
<dbReference type="PROSITE" id="PS51257">
    <property type="entry name" value="PROKAR_LIPOPROTEIN"/>
    <property type="match status" value="1"/>
</dbReference>
<dbReference type="Pfam" id="PF00933">
    <property type="entry name" value="Glyco_hydro_3"/>
    <property type="match status" value="1"/>
</dbReference>
<dbReference type="SUPFAM" id="SSF49785">
    <property type="entry name" value="Galactose-binding domain-like"/>
    <property type="match status" value="1"/>
</dbReference>
<keyword evidence="7" id="KW-1185">Reference proteome</keyword>
<evidence type="ECO:0000256" key="1">
    <source>
        <dbReference type="ARBA" id="ARBA00005336"/>
    </source>
</evidence>
<feature type="chain" id="PRO_5045073761" evidence="4">
    <location>
        <begin position="26"/>
        <end position="992"/>
    </location>
</feature>
<proteinExistence type="inferred from homology"/>
<reference evidence="6" key="1">
    <citation type="submission" date="2021-12" db="EMBL/GenBank/DDBJ databases">
        <title>Discovery of the Pendulisporaceae a myxobacterial family with distinct sporulation behavior and unique specialized metabolism.</title>
        <authorList>
            <person name="Garcia R."/>
            <person name="Popoff A."/>
            <person name="Bader C.D."/>
            <person name="Loehr J."/>
            <person name="Walesch S."/>
            <person name="Walt C."/>
            <person name="Boldt J."/>
            <person name="Bunk B."/>
            <person name="Haeckl F.J.F.P.J."/>
            <person name="Gunesch A.P."/>
            <person name="Birkelbach J."/>
            <person name="Nuebel U."/>
            <person name="Pietschmann T."/>
            <person name="Bach T."/>
            <person name="Mueller R."/>
        </authorList>
    </citation>
    <scope>NUCLEOTIDE SEQUENCE</scope>
    <source>
        <strain evidence="6">MSr11367</strain>
    </source>
</reference>
<dbReference type="Gene3D" id="3.40.50.1700">
    <property type="entry name" value="Glycoside hydrolase family 3 C-terminal domain"/>
    <property type="match status" value="1"/>
</dbReference>
<dbReference type="Pfam" id="PF03422">
    <property type="entry name" value="CBM_6"/>
    <property type="match status" value="1"/>
</dbReference>
<gene>
    <name evidence="6" type="ORF">LVJ94_32160</name>
</gene>
<dbReference type="PANTHER" id="PTHR42721">
    <property type="entry name" value="SUGAR HYDROLASE-RELATED"/>
    <property type="match status" value="1"/>
</dbReference>
<dbReference type="InterPro" id="IPR006584">
    <property type="entry name" value="Cellulose-bd_IV"/>
</dbReference>
<dbReference type="InterPro" id="IPR001764">
    <property type="entry name" value="Glyco_hydro_3_N"/>
</dbReference>
<dbReference type="InterPro" id="IPR044993">
    <property type="entry name" value="BXL"/>
</dbReference>
<dbReference type="PRINTS" id="PR00133">
    <property type="entry name" value="GLHYDRLASE3"/>
</dbReference>
<dbReference type="Proteomes" id="UP001374803">
    <property type="component" value="Chromosome"/>
</dbReference>
<dbReference type="Gene3D" id="2.60.120.260">
    <property type="entry name" value="Galactose-binding domain-like"/>
    <property type="match status" value="1"/>
</dbReference>
<accession>A0ABZ2KSR6</accession>